<name>A0A9D5M1L6_9FIRM</name>
<organism evidence="5 6">
    <name type="scientific">Ructibacterium gallinarum</name>
    <dbReference type="NCBI Taxonomy" id="2779355"/>
    <lineage>
        <taxon>Bacteria</taxon>
        <taxon>Bacillati</taxon>
        <taxon>Bacillota</taxon>
        <taxon>Clostridia</taxon>
        <taxon>Eubacteriales</taxon>
        <taxon>Oscillospiraceae</taxon>
        <taxon>Ructibacterium</taxon>
    </lineage>
</organism>
<dbReference type="InterPro" id="IPR042092">
    <property type="entry name" value="PsdUridine_s_RsuA/RluB/E/F_cat"/>
</dbReference>
<dbReference type="PROSITE" id="PS50889">
    <property type="entry name" value="S4"/>
    <property type="match status" value="1"/>
</dbReference>
<dbReference type="PANTHER" id="PTHR47683:SF4">
    <property type="entry name" value="PSEUDOURIDINE SYNTHASE"/>
    <property type="match status" value="1"/>
</dbReference>
<comment type="similarity">
    <text evidence="1">Belongs to the pseudouridine synthase RsuA family.</text>
</comment>
<proteinExistence type="inferred from homology"/>
<keyword evidence="2" id="KW-0413">Isomerase</keyword>
<sequence>MRLDKYLADCGAGTRSEIKKLIKSGLVRVEGVPKPRPETQVVPETAQVFLRDTRMQYRKYVYLMLHKPGGYLSATWDKHHKTVLDLVPEEYQHFDLFPVGRLDLDTEGFCLLTNDGILAHRLLSPAHHVPKRYFARVEGNVTEEDVALFARGVLLEDGYVTRPAELKILTSGAVSETEVTIMEGKYHQIKRMFAAAGKRVIYLKRTAINGVLLDEALLPGQLRELTIEELRQIDSEYF</sequence>
<dbReference type="InterPro" id="IPR020103">
    <property type="entry name" value="PsdUridine_synth_cat_dom_sf"/>
</dbReference>
<dbReference type="SUPFAM" id="SSF55174">
    <property type="entry name" value="Alpha-L RNA-binding motif"/>
    <property type="match status" value="1"/>
</dbReference>
<dbReference type="EMBL" id="JADCKB010000001">
    <property type="protein sequence ID" value="MBE5039014.1"/>
    <property type="molecule type" value="Genomic_DNA"/>
</dbReference>
<evidence type="ECO:0000259" key="4">
    <source>
        <dbReference type="SMART" id="SM00363"/>
    </source>
</evidence>
<reference evidence="5" key="1">
    <citation type="submission" date="2020-10" db="EMBL/GenBank/DDBJ databases">
        <title>ChiBAC.</title>
        <authorList>
            <person name="Zenner C."/>
            <person name="Hitch T.C.A."/>
            <person name="Clavel T."/>
        </authorList>
    </citation>
    <scope>NUCLEOTIDE SEQUENCE</scope>
    <source>
        <strain evidence="5">DSM 107454</strain>
    </source>
</reference>
<dbReference type="Pfam" id="PF00849">
    <property type="entry name" value="PseudoU_synth_2"/>
    <property type="match status" value="1"/>
</dbReference>
<dbReference type="FunFam" id="3.30.70.1560:FF:000001">
    <property type="entry name" value="Pseudouridine synthase"/>
    <property type="match status" value="1"/>
</dbReference>
<dbReference type="GO" id="GO:0120159">
    <property type="term" value="F:rRNA pseudouridine synthase activity"/>
    <property type="evidence" value="ECO:0007669"/>
    <property type="project" value="UniProtKB-ARBA"/>
</dbReference>
<dbReference type="GO" id="GO:0005829">
    <property type="term" value="C:cytosol"/>
    <property type="evidence" value="ECO:0007669"/>
    <property type="project" value="UniProtKB-ARBA"/>
</dbReference>
<evidence type="ECO:0000256" key="2">
    <source>
        <dbReference type="ARBA" id="ARBA00023235"/>
    </source>
</evidence>
<feature type="domain" description="RNA-binding S4" evidence="4">
    <location>
        <begin position="1"/>
        <end position="69"/>
    </location>
</feature>
<comment type="caution">
    <text evidence="5">The sequence shown here is derived from an EMBL/GenBank/DDBJ whole genome shotgun (WGS) entry which is preliminary data.</text>
</comment>
<dbReference type="Gene3D" id="3.10.290.10">
    <property type="entry name" value="RNA-binding S4 domain"/>
    <property type="match status" value="1"/>
</dbReference>
<protein>
    <submittedName>
        <fullName evidence="5">rRNA pseudouridine synthase</fullName>
    </submittedName>
</protein>
<dbReference type="PANTHER" id="PTHR47683">
    <property type="entry name" value="PSEUDOURIDINE SYNTHASE FAMILY PROTEIN-RELATED"/>
    <property type="match status" value="1"/>
</dbReference>
<dbReference type="CDD" id="cd00165">
    <property type="entry name" value="S4"/>
    <property type="match status" value="1"/>
</dbReference>
<dbReference type="GO" id="GO:0003723">
    <property type="term" value="F:RNA binding"/>
    <property type="evidence" value="ECO:0007669"/>
    <property type="project" value="UniProtKB-KW"/>
</dbReference>
<dbReference type="AlphaFoldDB" id="A0A9D5M1L6"/>
<gene>
    <name evidence="5" type="ORF">INF28_00840</name>
</gene>
<dbReference type="NCBIfam" id="TIGR00093">
    <property type="entry name" value="pseudouridine synthase"/>
    <property type="match status" value="1"/>
</dbReference>
<accession>A0A9D5M1L6</accession>
<evidence type="ECO:0000313" key="6">
    <source>
        <dbReference type="Proteomes" id="UP000806542"/>
    </source>
</evidence>
<dbReference type="InterPro" id="IPR000748">
    <property type="entry name" value="PsdUridine_synth_RsuA/RluB/E/F"/>
</dbReference>
<keyword evidence="6" id="KW-1185">Reference proteome</keyword>
<dbReference type="InterPro" id="IPR002942">
    <property type="entry name" value="S4_RNA-bd"/>
</dbReference>
<dbReference type="InterPro" id="IPR020094">
    <property type="entry name" value="TruA/RsuA/RluB/E/F_N"/>
</dbReference>
<evidence type="ECO:0000256" key="3">
    <source>
        <dbReference type="PROSITE-ProRule" id="PRU00182"/>
    </source>
</evidence>
<dbReference type="InterPro" id="IPR036986">
    <property type="entry name" value="S4_RNA-bd_sf"/>
</dbReference>
<evidence type="ECO:0000313" key="5">
    <source>
        <dbReference type="EMBL" id="MBE5039014.1"/>
    </source>
</evidence>
<keyword evidence="3" id="KW-0694">RNA-binding</keyword>
<dbReference type="InterPro" id="IPR006145">
    <property type="entry name" value="PsdUridine_synth_RsuA/RluA"/>
</dbReference>
<dbReference type="Gene3D" id="3.30.70.580">
    <property type="entry name" value="Pseudouridine synthase I, catalytic domain, N-terminal subdomain"/>
    <property type="match status" value="1"/>
</dbReference>
<dbReference type="Pfam" id="PF01479">
    <property type="entry name" value="S4"/>
    <property type="match status" value="1"/>
</dbReference>
<dbReference type="SUPFAM" id="SSF55120">
    <property type="entry name" value="Pseudouridine synthase"/>
    <property type="match status" value="1"/>
</dbReference>
<dbReference type="CDD" id="cd02553">
    <property type="entry name" value="PseudoU_synth_RsuA"/>
    <property type="match status" value="1"/>
</dbReference>
<dbReference type="SMART" id="SM00363">
    <property type="entry name" value="S4"/>
    <property type="match status" value="1"/>
</dbReference>
<dbReference type="GO" id="GO:0000455">
    <property type="term" value="P:enzyme-directed rRNA pseudouridine synthesis"/>
    <property type="evidence" value="ECO:0007669"/>
    <property type="project" value="UniProtKB-ARBA"/>
</dbReference>
<dbReference type="Gene3D" id="3.30.70.1560">
    <property type="entry name" value="Alpha-L RNA-binding motif"/>
    <property type="match status" value="1"/>
</dbReference>
<dbReference type="Proteomes" id="UP000806542">
    <property type="component" value="Unassembled WGS sequence"/>
</dbReference>
<evidence type="ECO:0000256" key="1">
    <source>
        <dbReference type="ARBA" id="ARBA00008348"/>
    </source>
</evidence>
<dbReference type="InterPro" id="IPR050343">
    <property type="entry name" value="RsuA_PseudoU_synthase"/>
</dbReference>